<dbReference type="STRING" id="1296120.A0A1B9H0I1"/>
<evidence type="ECO:0000313" key="9">
    <source>
        <dbReference type="EMBL" id="OCF36769.1"/>
    </source>
</evidence>
<dbReference type="InterPro" id="IPR040457">
    <property type="entry name" value="GCP_C"/>
</dbReference>
<evidence type="ECO:0000256" key="3">
    <source>
        <dbReference type="ARBA" id="ARBA00022701"/>
    </source>
</evidence>
<keyword evidence="10" id="KW-1185">Reference proteome</keyword>
<dbReference type="GO" id="GO:0043015">
    <property type="term" value="F:gamma-tubulin binding"/>
    <property type="evidence" value="ECO:0007669"/>
    <property type="project" value="InterPro"/>
</dbReference>
<reference evidence="9 10" key="1">
    <citation type="submission" date="2013-07" db="EMBL/GenBank/DDBJ databases">
        <title>The Genome Sequence of Cryptococcus heveanensis BCC8398.</title>
        <authorList>
            <consortium name="The Broad Institute Genome Sequencing Platform"/>
            <person name="Cuomo C."/>
            <person name="Litvintseva A."/>
            <person name="Chen Y."/>
            <person name="Heitman J."/>
            <person name="Sun S."/>
            <person name="Springer D."/>
            <person name="Dromer F."/>
            <person name="Young S.K."/>
            <person name="Zeng Q."/>
            <person name="Gargeya S."/>
            <person name="Fitzgerald M."/>
            <person name="Abouelleil A."/>
            <person name="Alvarado L."/>
            <person name="Berlin A.M."/>
            <person name="Chapman S.B."/>
            <person name="Dewar J."/>
            <person name="Goldberg J."/>
            <person name="Griggs A."/>
            <person name="Gujja S."/>
            <person name="Hansen M."/>
            <person name="Howarth C."/>
            <person name="Imamovic A."/>
            <person name="Larimer J."/>
            <person name="McCowan C."/>
            <person name="Murphy C."/>
            <person name="Pearson M."/>
            <person name="Priest M."/>
            <person name="Roberts A."/>
            <person name="Saif S."/>
            <person name="Shea T."/>
            <person name="Sykes S."/>
            <person name="Wortman J."/>
            <person name="Nusbaum C."/>
            <person name="Birren B."/>
        </authorList>
    </citation>
    <scope>NUCLEOTIDE SEQUENCE [LARGE SCALE GENOMIC DNA]</scope>
    <source>
        <strain evidence="9 10">BCC8398</strain>
    </source>
</reference>
<dbReference type="EMBL" id="KI669494">
    <property type="protein sequence ID" value="OCF36769.1"/>
    <property type="molecule type" value="Genomic_DNA"/>
</dbReference>
<dbReference type="GO" id="GO:0044732">
    <property type="term" value="C:mitotic spindle pole body"/>
    <property type="evidence" value="ECO:0007669"/>
    <property type="project" value="TreeGrafter"/>
</dbReference>
<feature type="compositionally biased region" description="Polar residues" evidence="6">
    <location>
        <begin position="97"/>
        <end position="109"/>
    </location>
</feature>
<feature type="region of interest" description="Disordered" evidence="6">
    <location>
        <begin position="491"/>
        <end position="512"/>
    </location>
</feature>
<feature type="compositionally biased region" description="Basic and acidic residues" evidence="6">
    <location>
        <begin position="164"/>
        <end position="174"/>
    </location>
</feature>
<dbReference type="InterPro" id="IPR007259">
    <property type="entry name" value="GCP"/>
</dbReference>
<dbReference type="Gene3D" id="1.20.120.1900">
    <property type="entry name" value="Gamma-tubulin complex, C-terminal domain"/>
    <property type="match status" value="1"/>
</dbReference>
<dbReference type="GO" id="GO:0007020">
    <property type="term" value="P:microtubule nucleation"/>
    <property type="evidence" value="ECO:0007669"/>
    <property type="project" value="InterPro"/>
</dbReference>
<gene>
    <name evidence="9" type="ORF">I316_01365</name>
</gene>
<dbReference type="Pfam" id="PF04130">
    <property type="entry name" value="GCP_C_terminal"/>
    <property type="match status" value="1"/>
</dbReference>
<feature type="region of interest" description="Disordered" evidence="6">
    <location>
        <begin position="1"/>
        <end position="29"/>
    </location>
</feature>
<dbReference type="AlphaFoldDB" id="A0A1B9H0I1"/>
<name>A0A1B9H0I1_9TREE</name>
<dbReference type="OrthoDB" id="2192946at2759"/>
<feature type="compositionally biased region" description="Polar residues" evidence="6">
    <location>
        <begin position="1"/>
        <end position="11"/>
    </location>
</feature>
<evidence type="ECO:0000256" key="4">
    <source>
        <dbReference type="ARBA" id="ARBA00023212"/>
    </source>
</evidence>
<feature type="region of interest" description="Disordered" evidence="6">
    <location>
        <begin position="53"/>
        <end position="196"/>
    </location>
</feature>
<keyword evidence="3 5" id="KW-0493">Microtubule</keyword>
<dbReference type="InterPro" id="IPR041470">
    <property type="entry name" value="GCP_N"/>
</dbReference>
<dbReference type="GO" id="GO:0051225">
    <property type="term" value="P:spindle assembly"/>
    <property type="evidence" value="ECO:0007669"/>
    <property type="project" value="TreeGrafter"/>
</dbReference>
<reference evidence="10" key="2">
    <citation type="submission" date="2013-12" db="EMBL/GenBank/DDBJ databases">
        <title>Evolution of pathogenesis and genome organization in the Tremellales.</title>
        <authorList>
            <person name="Cuomo C."/>
            <person name="Litvintseva A."/>
            <person name="Heitman J."/>
            <person name="Chen Y."/>
            <person name="Sun S."/>
            <person name="Springer D."/>
            <person name="Dromer F."/>
            <person name="Young S."/>
            <person name="Zeng Q."/>
            <person name="Chapman S."/>
            <person name="Gujja S."/>
            <person name="Saif S."/>
            <person name="Birren B."/>
        </authorList>
    </citation>
    <scope>NUCLEOTIDE SEQUENCE [LARGE SCALE GENOMIC DNA]</scope>
    <source>
        <strain evidence="10">BCC8398</strain>
    </source>
</reference>
<keyword evidence="2 5" id="KW-0963">Cytoplasm</keyword>
<feature type="compositionally biased region" description="Basic and acidic residues" evidence="6">
    <location>
        <begin position="110"/>
        <end position="135"/>
    </location>
</feature>
<evidence type="ECO:0000256" key="1">
    <source>
        <dbReference type="ARBA" id="ARBA00010337"/>
    </source>
</evidence>
<evidence type="ECO:0000256" key="2">
    <source>
        <dbReference type="ARBA" id="ARBA00022490"/>
    </source>
</evidence>
<evidence type="ECO:0000259" key="8">
    <source>
        <dbReference type="Pfam" id="PF17681"/>
    </source>
</evidence>
<dbReference type="GO" id="GO:0051321">
    <property type="term" value="P:meiotic cell cycle"/>
    <property type="evidence" value="ECO:0007669"/>
    <property type="project" value="TreeGrafter"/>
</dbReference>
<organism evidence="9 10">
    <name type="scientific">Kwoniella heveanensis BCC8398</name>
    <dbReference type="NCBI Taxonomy" id="1296120"/>
    <lineage>
        <taxon>Eukaryota</taxon>
        <taxon>Fungi</taxon>
        <taxon>Dikarya</taxon>
        <taxon>Basidiomycota</taxon>
        <taxon>Agaricomycotina</taxon>
        <taxon>Tremellomycetes</taxon>
        <taxon>Tremellales</taxon>
        <taxon>Cryptococcaceae</taxon>
        <taxon>Kwoniella</taxon>
    </lineage>
</organism>
<feature type="domain" description="Gamma tubulin complex component C-terminal" evidence="7">
    <location>
        <begin position="599"/>
        <end position="939"/>
    </location>
</feature>
<dbReference type="InterPro" id="IPR042241">
    <property type="entry name" value="GCP_C_sf"/>
</dbReference>
<feature type="domain" description="Gamma tubulin complex component protein N-terminal" evidence="8">
    <location>
        <begin position="213"/>
        <end position="596"/>
    </location>
</feature>
<evidence type="ECO:0000259" key="7">
    <source>
        <dbReference type="Pfam" id="PF04130"/>
    </source>
</evidence>
<proteinExistence type="inferred from homology"/>
<evidence type="ECO:0000313" key="10">
    <source>
        <dbReference type="Proteomes" id="UP000092666"/>
    </source>
</evidence>
<keyword evidence="4 5" id="KW-0206">Cytoskeleton</keyword>
<feature type="compositionally biased region" description="Polar residues" evidence="6">
    <location>
        <begin position="491"/>
        <end position="505"/>
    </location>
</feature>
<dbReference type="GO" id="GO:0031122">
    <property type="term" value="P:cytoplasmic microtubule organization"/>
    <property type="evidence" value="ECO:0007669"/>
    <property type="project" value="TreeGrafter"/>
</dbReference>
<dbReference type="GO" id="GO:0000278">
    <property type="term" value="P:mitotic cell cycle"/>
    <property type="evidence" value="ECO:0007669"/>
    <property type="project" value="TreeGrafter"/>
</dbReference>
<dbReference type="PANTHER" id="PTHR19302:SF13">
    <property type="entry name" value="GAMMA-TUBULIN COMPLEX COMPONENT 2"/>
    <property type="match status" value="1"/>
</dbReference>
<comment type="similarity">
    <text evidence="1 5">Belongs to the TUBGCP family.</text>
</comment>
<evidence type="ECO:0000256" key="6">
    <source>
        <dbReference type="SAM" id="MobiDB-lite"/>
    </source>
</evidence>
<dbReference type="Proteomes" id="UP000092666">
    <property type="component" value="Unassembled WGS sequence"/>
</dbReference>
<evidence type="ECO:0000256" key="5">
    <source>
        <dbReference type="RuleBase" id="RU363050"/>
    </source>
</evidence>
<dbReference type="GO" id="GO:0000922">
    <property type="term" value="C:spindle pole"/>
    <property type="evidence" value="ECO:0007669"/>
    <property type="project" value="InterPro"/>
</dbReference>
<dbReference type="GO" id="GO:0005874">
    <property type="term" value="C:microtubule"/>
    <property type="evidence" value="ECO:0007669"/>
    <property type="project" value="UniProtKB-KW"/>
</dbReference>
<dbReference type="GO" id="GO:0051011">
    <property type="term" value="F:microtubule minus-end binding"/>
    <property type="evidence" value="ECO:0007669"/>
    <property type="project" value="TreeGrafter"/>
</dbReference>
<comment type="subcellular location">
    <subcellularLocation>
        <location evidence="5">Cytoplasm</location>
        <location evidence="5">Cytoskeleton</location>
        <location evidence="5">Microtubule organizing center</location>
    </subcellularLocation>
</comment>
<accession>A0A1B9H0I1</accession>
<feature type="compositionally biased region" description="Low complexity" evidence="6">
    <location>
        <begin position="138"/>
        <end position="149"/>
    </location>
</feature>
<dbReference type="FunFam" id="1.20.120.1900:FF:000011">
    <property type="entry name" value="Spindle pole body component"/>
    <property type="match status" value="1"/>
</dbReference>
<dbReference type="PANTHER" id="PTHR19302">
    <property type="entry name" value="GAMMA TUBULIN COMPLEX PROTEIN"/>
    <property type="match status" value="1"/>
</dbReference>
<protein>
    <recommendedName>
        <fullName evidence="5">Spindle pole body component</fullName>
    </recommendedName>
</protein>
<feature type="compositionally biased region" description="Acidic residues" evidence="6">
    <location>
        <begin position="185"/>
        <end position="196"/>
    </location>
</feature>
<sequence length="946" mass="105336">MSRVPSGSTVPFTPKPRKRATSSRLSVSDKELNQFVGTLASVRRVKPGAILEELEQSGEGSQLLARADGPSAQRRESYNRPSSSRSTAADRPLPSRSGVSRPTSSASTAQHRERERDRDRDRERERERERDRDRYQPSSSSKEPQSSRSALPSRQYRETPPPETWRDKNGKLPERATVPAAAETEQVDGVEEGEEERLLDGVPLEVQEAWICEDLLFVLQGVEGTLIRYDEGYDPLDEEQASKGARWKVDPSLDPSLLSLVERLLPLASFFTAVEVSMNARNAPEYGMVSHALGSGIRAMLKEYRVLTAQLESLFLSSPNFTLQTLYFHLHPTLHTMSLLAALCLSLEADEAEKDGSDVSDDDDGLGGMAEELGLGGAGLKGLMKSLQAQEGLIGGGGPVLGGEVLGIISEREATMSGDPTASTLHSTLLLHASQPYCKMLVQWITTGYLADPFDEFLVKESGHITKGVLESDYTDEYWERRYTLRDGSSLTSSSRVSAKSTPSLSAGVPAARQGTNRLPGGACIPTFLQPWKHKILLAGKYLNVIRECGIEVKKPGEVEAERGEMAVMNEPKFYKHIEDAYIYANKTLLKLMVDEQELIPHLRSMKHFFFLDQSDFLTNFLDLAGSELRKPAKAASLVKLQSLLDLAVRNPASSSSNDPYKDDLKVVMQSQGLYDWLLKIVSTTGGLTEEGELDFALGDGHDEEPGSKRPEKERTLLAIDALAIDYSVKFPLSLVVSRKTITRYQLIFRFLLHLHHLESALSAMWQEHKTPSWRQNSGNEDMEKWKMRIFSLRSRMLAFVRQVLAFATGEVLEPNWRALEGKLAKVQTVDQLLRDHVDFLDTCLKQCMLTTSKLLGIYAKLMTTISVFVSYQSSLNTALNKFLADPFTESDPSKANSRWTALSKFEINFNHHTKLHLDAVTYNAGSENVALLALVTRLHQTTLRI</sequence>
<dbReference type="Pfam" id="PF17681">
    <property type="entry name" value="GCP_N_terminal"/>
    <property type="match status" value="1"/>
</dbReference>
<dbReference type="GO" id="GO:0000930">
    <property type="term" value="C:gamma-tubulin complex"/>
    <property type="evidence" value="ECO:0007669"/>
    <property type="project" value="TreeGrafter"/>
</dbReference>